<dbReference type="PANTHER" id="PTHR46558">
    <property type="entry name" value="TRACRIPTIONAL REGULATORY PROTEIN-RELATED-RELATED"/>
    <property type="match status" value="1"/>
</dbReference>
<organism evidence="4 5">
    <name type="scientific">Apilactobacillus timberlakei</name>
    <dbReference type="NCBI Taxonomy" id="2008380"/>
    <lineage>
        <taxon>Bacteria</taxon>
        <taxon>Bacillati</taxon>
        <taxon>Bacillota</taxon>
        <taxon>Bacilli</taxon>
        <taxon>Lactobacillales</taxon>
        <taxon>Lactobacillaceae</taxon>
        <taxon>Apilactobacillus</taxon>
    </lineage>
</organism>
<dbReference type="RefSeq" id="WP_105988068.1">
    <property type="nucleotide sequence ID" value="NZ_POST01000003.1"/>
</dbReference>
<keyword evidence="1" id="KW-0238">DNA-binding</keyword>
<keyword evidence="2" id="KW-0812">Transmembrane</keyword>
<keyword evidence="2" id="KW-0472">Membrane</keyword>
<gene>
    <name evidence="4" type="ORF">DY048_05200</name>
</gene>
<evidence type="ECO:0000256" key="1">
    <source>
        <dbReference type="ARBA" id="ARBA00023125"/>
    </source>
</evidence>
<dbReference type="PROSITE" id="PS50943">
    <property type="entry name" value="HTH_CROC1"/>
    <property type="match status" value="1"/>
</dbReference>
<protein>
    <submittedName>
        <fullName evidence="4">XRE family transcriptional regulator</fullName>
    </submittedName>
</protein>
<evidence type="ECO:0000259" key="3">
    <source>
        <dbReference type="PROSITE" id="PS50943"/>
    </source>
</evidence>
<dbReference type="CDD" id="cd00093">
    <property type="entry name" value="HTH_XRE"/>
    <property type="match status" value="1"/>
</dbReference>
<keyword evidence="2" id="KW-1133">Transmembrane helix</keyword>
<evidence type="ECO:0000313" key="5">
    <source>
        <dbReference type="Proteomes" id="UP000767392"/>
    </source>
</evidence>
<proteinExistence type="predicted"/>
<dbReference type="PANTHER" id="PTHR46558:SF13">
    <property type="entry name" value="HTH-TYPE TRANSCRIPTIONAL REGULATOR IMMR"/>
    <property type="match status" value="1"/>
</dbReference>
<accession>A0ABY2YSX5</accession>
<dbReference type="EMBL" id="QUAM01000003">
    <property type="protein sequence ID" value="TPR14345.1"/>
    <property type="molecule type" value="Genomic_DNA"/>
</dbReference>
<evidence type="ECO:0000313" key="4">
    <source>
        <dbReference type="EMBL" id="TPR14345.1"/>
    </source>
</evidence>
<feature type="transmembrane region" description="Helical" evidence="2">
    <location>
        <begin position="77"/>
        <end position="94"/>
    </location>
</feature>
<feature type="domain" description="HTH cro/C1-type" evidence="3">
    <location>
        <begin position="9"/>
        <end position="63"/>
    </location>
</feature>
<evidence type="ECO:0000256" key="2">
    <source>
        <dbReference type="SAM" id="Phobius"/>
    </source>
</evidence>
<dbReference type="InterPro" id="IPR010982">
    <property type="entry name" value="Lambda_DNA-bd_dom_sf"/>
</dbReference>
<dbReference type="Proteomes" id="UP000767392">
    <property type="component" value="Unassembled WGS sequence"/>
</dbReference>
<dbReference type="SUPFAM" id="SSF47413">
    <property type="entry name" value="lambda repressor-like DNA-binding domains"/>
    <property type="match status" value="1"/>
</dbReference>
<comment type="caution">
    <text evidence="4">The sequence shown here is derived from an EMBL/GenBank/DDBJ whole genome shotgun (WGS) entry which is preliminary data.</text>
</comment>
<dbReference type="InterPro" id="IPR001387">
    <property type="entry name" value="Cro/C1-type_HTH"/>
</dbReference>
<dbReference type="SMART" id="SM00530">
    <property type="entry name" value="HTH_XRE"/>
    <property type="match status" value="1"/>
</dbReference>
<dbReference type="Pfam" id="PF01381">
    <property type="entry name" value="HTH_3"/>
    <property type="match status" value="1"/>
</dbReference>
<sequence length="95" mass="11058">MENIFPEQLKIHRKKNNFTQEEVAKKLYVSRQAVSKWESGDVTPDLNNLITLCKIFDCDLNDLVFGIKKEKSREEEITGYIWSIGIILILIAIFI</sequence>
<name>A0ABY2YSX5_9LACO</name>
<reference evidence="4 5" key="1">
    <citation type="submission" date="2018-08" db="EMBL/GenBank/DDBJ databases">
        <title>Comparative genomics of wild bee and flower associated Lactobacillus reveals potential adaptation to the bee host.</title>
        <authorList>
            <person name="Vuong H.Q."/>
            <person name="Mcfrederick Q.S."/>
        </authorList>
    </citation>
    <scope>NUCLEOTIDE SEQUENCE [LARGE SCALE GENOMIC DNA]</scope>
    <source>
        <strain evidence="4 5">HV_04</strain>
    </source>
</reference>
<dbReference type="Gene3D" id="1.10.260.40">
    <property type="entry name" value="lambda repressor-like DNA-binding domains"/>
    <property type="match status" value="1"/>
</dbReference>
<keyword evidence="5" id="KW-1185">Reference proteome</keyword>